<sequence>MKPVVLDCIGLSCPQPVLRVKEALEQGVTCIEVLVDNEASRNNVSRFAQSQGHAVACANRPGGGFALTITATAGQSAQSVGAEEYRCTIPTAPKLIYVIASDTMGRGSDELGWALMQTYIQTIKDVSPLPEKIIFYNSGVKLVAAASGGLDALKRLQDLGVEILACGTCLDFFKLKSAIQVGHISNMHEIMQAMTAADKILSPY</sequence>
<dbReference type="KEGG" id="dpr:Despr_0303"/>
<gene>
    <name evidence="2" type="ordered locus">Despr_0303</name>
</gene>
<dbReference type="AlphaFoldDB" id="A0A7U3YJD8"/>
<keyword evidence="3" id="KW-1185">Reference proteome</keyword>
<proteinExistence type="predicted"/>
<dbReference type="InterPro" id="IPR027396">
    <property type="entry name" value="DsrEFH-like"/>
</dbReference>
<dbReference type="InterPro" id="IPR036868">
    <property type="entry name" value="TusA-like_sf"/>
</dbReference>
<organism evidence="2 3">
    <name type="scientific">Desulfobulbus propionicus (strain ATCC 33891 / DSM 2032 / VKM B-1956 / 1pr3)</name>
    <dbReference type="NCBI Taxonomy" id="577650"/>
    <lineage>
        <taxon>Bacteria</taxon>
        <taxon>Pseudomonadati</taxon>
        <taxon>Thermodesulfobacteriota</taxon>
        <taxon>Desulfobulbia</taxon>
        <taxon>Desulfobulbales</taxon>
        <taxon>Desulfobulbaceae</taxon>
        <taxon>Desulfobulbus</taxon>
    </lineage>
</organism>
<dbReference type="Gene3D" id="3.30.110.40">
    <property type="entry name" value="TusA-like domain"/>
    <property type="match status" value="1"/>
</dbReference>
<dbReference type="SUPFAM" id="SSF75169">
    <property type="entry name" value="DsrEFH-like"/>
    <property type="match status" value="1"/>
</dbReference>
<evidence type="ECO:0000259" key="1">
    <source>
        <dbReference type="Pfam" id="PF01206"/>
    </source>
</evidence>
<dbReference type="InterPro" id="IPR001455">
    <property type="entry name" value="TusA-like"/>
</dbReference>
<dbReference type="SUPFAM" id="SSF64307">
    <property type="entry name" value="SirA-like"/>
    <property type="match status" value="1"/>
</dbReference>
<dbReference type="CDD" id="cd03421">
    <property type="entry name" value="SirA_like_N"/>
    <property type="match status" value="1"/>
</dbReference>
<evidence type="ECO:0000313" key="3">
    <source>
        <dbReference type="Proteomes" id="UP000006365"/>
    </source>
</evidence>
<name>A0A7U3YJD8_DESPD</name>
<dbReference type="EMBL" id="CP002364">
    <property type="protein sequence ID" value="ADW16487.1"/>
    <property type="molecule type" value="Genomic_DNA"/>
</dbReference>
<dbReference type="Pfam" id="PF02635">
    <property type="entry name" value="DsrE"/>
    <property type="match status" value="1"/>
</dbReference>
<dbReference type="Proteomes" id="UP000006365">
    <property type="component" value="Chromosome"/>
</dbReference>
<reference evidence="2 3" key="1">
    <citation type="journal article" date="2011" name="Stand. Genomic Sci.">
        <title>Complete genome sequence of Desulfobulbus propionicus type strain (1pr3).</title>
        <authorList>
            <person name="Pagani I."/>
            <person name="Lapidus A."/>
            <person name="Nolan M."/>
            <person name="Lucas S."/>
            <person name="Hammon N."/>
            <person name="Deshpande S."/>
            <person name="Cheng J.F."/>
            <person name="Chertkov O."/>
            <person name="Davenport K."/>
            <person name="Tapia R."/>
            <person name="Han C."/>
            <person name="Goodwin L."/>
            <person name="Pitluck S."/>
            <person name="Liolios K."/>
            <person name="Mavromatis K."/>
            <person name="Ivanova N."/>
            <person name="Mikhailova N."/>
            <person name="Pati A."/>
            <person name="Chen A."/>
            <person name="Palaniappan K."/>
            <person name="Land M."/>
            <person name="Hauser L."/>
            <person name="Chang Y.J."/>
            <person name="Jeffries C.D."/>
            <person name="Detter J.C."/>
            <person name="Brambilla E."/>
            <person name="Kannan K.P."/>
            <person name="Djao O.D."/>
            <person name="Rohde M."/>
            <person name="Pukall R."/>
            <person name="Spring S."/>
            <person name="Goker M."/>
            <person name="Sikorski J."/>
            <person name="Woyke T."/>
            <person name="Bristow J."/>
            <person name="Eisen J.A."/>
            <person name="Markowitz V."/>
            <person name="Hugenholtz P."/>
            <person name="Kyrpides N.C."/>
            <person name="Klenk H.P."/>
        </authorList>
    </citation>
    <scope>NUCLEOTIDE SEQUENCE [LARGE SCALE GENOMIC DNA]</scope>
    <source>
        <strain evidence="3">ATCC 33891 / DSM 2032 / 1pr3</strain>
    </source>
</reference>
<protein>
    <submittedName>
        <fullName evidence="2">Selenium metabolism protein YedF</fullName>
    </submittedName>
</protein>
<dbReference type="InterPro" id="IPR003787">
    <property type="entry name" value="Sulphur_relay_DsrE/F-like"/>
</dbReference>
<accession>A0A7U3YJD8</accession>
<feature type="domain" description="UPF0033" evidence="1">
    <location>
        <begin position="5"/>
        <end position="70"/>
    </location>
</feature>
<dbReference type="NCBIfam" id="TIGR03527">
    <property type="entry name" value="selenium_YedF"/>
    <property type="match status" value="1"/>
</dbReference>
<dbReference type="RefSeq" id="WP_015723035.1">
    <property type="nucleotide sequence ID" value="NC_014972.1"/>
</dbReference>
<dbReference type="Pfam" id="PF01206">
    <property type="entry name" value="TusA"/>
    <property type="match status" value="1"/>
</dbReference>
<evidence type="ECO:0000313" key="2">
    <source>
        <dbReference type="EMBL" id="ADW16487.1"/>
    </source>
</evidence>
<dbReference type="InterPro" id="IPR019870">
    <property type="entry name" value="Se_metab_YedF"/>
</dbReference>